<comment type="caution">
    <text evidence="2">The sequence shown here is derived from an EMBL/GenBank/DDBJ whole genome shotgun (WGS) entry which is preliminary data.</text>
</comment>
<dbReference type="AlphaFoldDB" id="A0AAW1CFN3"/>
<dbReference type="GO" id="GO:0005634">
    <property type="term" value="C:nucleus"/>
    <property type="evidence" value="ECO:0007669"/>
    <property type="project" value="TreeGrafter"/>
</dbReference>
<accession>A0AAW1CFN3</accession>
<dbReference type="Gene3D" id="1.20.940.10">
    <property type="entry name" value="Functional domain of the splicing factor Prp18"/>
    <property type="match status" value="1"/>
</dbReference>
<dbReference type="Pfam" id="PF07304">
    <property type="entry name" value="SRA1"/>
    <property type="match status" value="1"/>
</dbReference>
<dbReference type="PANTHER" id="PTHR18834:SF2">
    <property type="entry name" value="STEROID RECEPTOR RNA ACTIVATOR 1"/>
    <property type="match status" value="1"/>
</dbReference>
<dbReference type="EMBL" id="JAPXFL010000039">
    <property type="protein sequence ID" value="KAK9496912.1"/>
    <property type="molecule type" value="Genomic_DNA"/>
</dbReference>
<reference evidence="2 3" key="1">
    <citation type="submission" date="2022-12" db="EMBL/GenBank/DDBJ databases">
        <title>Chromosome-level genome assembly of true bugs.</title>
        <authorList>
            <person name="Ma L."/>
            <person name="Li H."/>
        </authorList>
    </citation>
    <scope>NUCLEOTIDE SEQUENCE [LARGE SCALE GENOMIC DNA]</scope>
    <source>
        <strain evidence="2">Lab_2022b</strain>
    </source>
</reference>
<dbReference type="InterPro" id="IPR040243">
    <property type="entry name" value="Steroid_recept_RNA_1"/>
</dbReference>
<dbReference type="GO" id="GO:0006357">
    <property type="term" value="P:regulation of transcription by RNA polymerase II"/>
    <property type="evidence" value="ECO:0007669"/>
    <property type="project" value="InterPro"/>
</dbReference>
<dbReference type="GO" id="GO:0003713">
    <property type="term" value="F:transcription coactivator activity"/>
    <property type="evidence" value="ECO:0007669"/>
    <property type="project" value="InterPro"/>
</dbReference>
<name>A0AAW1CFN3_9HEMI</name>
<organism evidence="2 3">
    <name type="scientific">Rhynocoris fuscipes</name>
    <dbReference type="NCBI Taxonomy" id="488301"/>
    <lineage>
        <taxon>Eukaryota</taxon>
        <taxon>Metazoa</taxon>
        <taxon>Ecdysozoa</taxon>
        <taxon>Arthropoda</taxon>
        <taxon>Hexapoda</taxon>
        <taxon>Insecta</taxon>
        <taxon>Pterygota</taxon>
        <taxon>Neoptera</taxon>
        <taxon>Paraneoptera</taxon>
        <taxon>Hemiptera</taxon>
        <taxon>Heteroptera</taxon>
        <taxon>Panheteroptera</taxon>
        <taxon>Cimicomorpha</taxon>
        <taxon>Reduviidae</taxon>
        <taxon>Harpactorinae</taxon>
        <taxon>Harpactorini</taxon>
        <taxon>Rhynocoris</taxon>
    </lineage>
</organism>
<feature type="domain" description="SRA1/Sec31" evidence="1">
    <location>
        <begin position="67"/>
        <end position="202"/>
    </location>
</feature>
<dbReference type="InterPro" id="IPR009917">
    <property type="entry name" value="SRA1/Sec31"/>
</dbReference>
<evidence type="ECO:0000259" key="1">
    <source>
        <dbReference type="Pfam" id="PF07304"/>
    </source>
</evidence>
<proteinExistence type="predicted"/>
<sequence length="204" mass="22896">MEEETKDTKVKAVDPGWNDPPIFSYSSHEAHTRQTKGVSLNKRVVFPMSNLPTQKPTVDNSASLPCTPPASSIAGPPKSVSKAVNLTSTECLPKENSDTSTDISLEVVIRNFTDTLNEISTDNEKETKEIQRRLAIMEKMWTEEKFNQIVKDKIYKLSTALKEKRFDDGNSMQMSLMVDHSAVCSNWIAAIRILMSRKKELSDS</sequence>
<dbReference type="Proteomes" id="UP001461498">
    <property type="component" value="Unassembled WGS sequence"/>
</dbReference>
<keyword evidence="3" id="KW-1185">Reference proteome</keyword>
<evidence type="ECO:0000313" key="2">
    <source>
        <dbReference type="EMBL" id="KAK9496912.1"/>
    </source>
</evidence>
<evidence type="ECO:0000313" key="3">
    <source>
        <dbReference type="Proteomes" id="UP001461498"/>
    </source>
</evidence>
<dbReference type="PANTHER" id="PTHR18834">
    <property type="entry name" value="STEROID RECEPTOR RNA ACTIVATOR 1"/>
    <property type="match status" value="1"/>
</dbReference>
<gene>
    <name evidence="2" type="ORF">O3M35_012865</name>
</gene>
<protein>
    <recommendedName>
        <fullName evidence="1">SRA1/Sec31 domain-containing protein</fullName>
    </recommendedName>
</protein>